<feature type="transmembrane region" description="Helical" evidence="1">
    <location>
        <begin position="33"/>
        <end position="52"/>
    </location>
</feature>
<evidence type="ECO:0000313" key="3">
    <source>
        <dbReference type="Proteomes" id="UP001501772"/>
    </source>
</evidence>
<comment type="caution">
    <text evidence="2">The sequence shown here is derived from an EMBL/GenBank/DDBJ whole genome shotgun (WGS) entry which is preliminary data.</text>
</comment>
<reference evidence="3" key="1">
    <citation type="journal article" date="2019" name="Int. J. Syst. Evol. Microbiol.">
        <title>The Global Catalogue of Microorganisms (GCM) 10K type strain sequencing project: providing services to taxonomists for standard genome sequencing and annotation.</title>
        <authorList>
            <consortium name="The Broad Institute Genomics Platform"/>
            <consortium name="The Broad Institute Genome Sequencing Center for Infectious Disease"/>
            <person name="Wu L."/>
            <person name="Ma J."/>
        </authorList>
    </citation>
    <scope>NUCLEOTIDE SEQUENCE [LARGE SCALE GENOMIC DNA]</scope>
    <source>
        <strain evidence="3">JCM 17626</strain>
    </source>
</reference>
<dbReference type="Proteomes" id="UP001501772">
    <property type="component" value="Unassembled WGS sequence"/>
</dbReference>
<gene>
    <name evidence="2" type="ORF">GCM10022289_22260</name>
</gene>
<keyword evidence="1" id="KW-1133">Transmembrane helix</keyword>
<name>A0ABP8BEL2_9SPHI</name>
<dbReference type="EMBL" id="BAABBY010000005">
    <property type="protein sequence ID" value="GAA4204413.1"/>
    <property type="molecule type" value="Genomic_DNA"/>
</dbReference>
<dbReference type="RefSeq" id="WP_344851528.1">
    <property type="nucleotide sequence ID" value="NZ_BAABBY010000005.1"/>
</dbReference>
<accession>A0ABP8BEL2</accession>
<evidence type="ECO:0008006" key="4">
    <source>
        <dbReference type="Google" id="ProtNLM"/>
    </source>
</evidence>
<keyword evidence="1" id="KW-0812">Transmembrane</keyword>
<evidence type="ECO:0000256" key="1">
    <source>
        <dbReference type="SAM" id="Phobius"/>
    </source>
</evidence>
<evidence type="ECO:0000313" key="2">
    <source>
        <dbReference type="EMBL" id="GAA4204413.1"/>
    </source>
</evidence>
<organism evidence="2 3">
    <name type="scientific">Pedobacter jeongneungensis</name>
    <dbReference type="NCBI Taxonomy" id="947309"/>
    <lineage>
        <taxon>Bacteria</taxon>
        <taxon>Pseudomonadati</taxon>
        <taxon>Bacteroidota</taxon>
        <taxon>Sphingobacteriia</taxon>
        <taxon>Sphingobacteriales</taxon>
        <taxon>Sphingobacteriaceae</taxon>
        <taxon>Pedobacter</taxon>
    </lineage>
</organism>
<keyword evidence="3" id="KW-1185">Reference proteome</keyword>
<keyword evidence="1" id="KW-0472">Membrane</keyword>
<sequence length="236" mass="26631">MPVNQPIAEPAANDYSEEVDHILSSLPKWLKQWNIYIIVIVISGSLLIYQLFQKKLQFTPIYTTLNISPAPQYIEVKNLSKISRVYAITNKKVVKGDTIAKLSEIGSPSKYQFLIAPITGVLNIKGDLKAGSILRKNQAMIEISAEEEKTIYGELRVNKTQADKFKPGNLIKIELDEQGKEQFLQASIQQVDDTADSVIIYYQIANPGKYNINPRLKQVRGKLVQEKTKFSFSSLL</sequence>
<proteinExistence type="predicted"/>
<protein>
    <recommendedName>
        <fullName evidence="4">HlyD family secretion protein</fullName>
    </recommendedName>
</protein>